<gene>
    <name evidence="1" type="ORF">LCGC14_2987950</name>
</gene>
<dbReference type="AlphaFoldDB" id="A0A0F8ZVR1"/>
<accession>A0A0F8ZVR1</accession>
<proteinExistence type="predicted"/>
<dbReference type="EMBL" id="LAZR01061197">
    <property type="protein sequence ID" value="KKK64066.1"/>
    <property type="molecule type" value="Genomic_DNA"/>
</dbReference>
<dbReference type="SUPFAM" id="SSF56784">
    <property type="entry name" value="HAD-like"/>
    <property type="match status" value="1"/>
</dbReference>
<protein>
    <submittedName>
        <fullName evidence="1">Uncharacterized protein</fullName>
    </submittedName>
</protein>
<evidence type="ECO:0000313" key="1">
    <source>
        <dbReference type="EMBL" id="KKK64066.1"/>
    </source>
</evidence>
<reference evidence="1" key="1">
    <citation type="journal article" date="2015" name="Nature">
        <title>Complex archaea that bridge the gap between prokaryotes and eukaryotes.</title>
        <authorList>
            <person name="Spang A."/>
            <person name="Saw J.H."/>
            <person name="Jorgensen S.L."/>
            <person name="Zaremba-Niedzwiedzka K."/>
            <person name="Martijn J."/>
            <person name="Lind A.E."/>
            <person name="van Eijk R."/>
            <person name="Schleper C."/>
            <person name="Guy L."/>
            <person name="Ettema T.J."/>
        </authorList>
    </citation>
    <scope>NUCLEOTIDE SEQUENCE</scope>
</reference>
<name>A0A0F8ZVR1_9ZZZZ</name>
<organism evidence="1">
    <name type="scientific">marine sediment metagenome</name>
    <dbReference type="NCBI Taxonomy" id="412755"/>
    <lineage>
        <taxon>unclassified sequences</taxon>
        <taxon>metagenomes</taxon>
        <taxon>ecological metagenomes</taxon>
    </lineage>
</organism>
<comment type="caution">
    <text evidence="1">The sequence shown here is derived from an EMBL/GenBank/DDBJ whole genome shotgun (WGS) entry which is preliminary data.</text>
</comment>
<sequence length="54" mass="6468">MKIKSDLKGILFDLDGTLLDIDLNKFFPFYHRHLYENFPNSMTLEQFIKQYPDG</sequence>
<dbReference type="InterPro" id="IPR036412">
    <property type="entry name" value="HAD-like_sf"/>
</dbReference>
<feature type="non-terminal residue" evidence="1">
    <location>
        <position position="54"/>
    </location>
</feature>